<dbReference type="Proteomes" id="UP000410492">
    <property type="component" value="Unassembled WGS sequence"/>
</dbReference>
<dbReference type="AlphaFoldDB" id="A0A653CMU2"/>
<protein>
    <submittedName>
        <fullName evidence="1">Uncharacterized protein</fullName>
    </submittedName>
</protein>
<dbReference type="OrthoDB" id="202234at2759"/>
<evidence type="ECO:0000313" key="2">
    <source>
        <dbReference type="Proteomes" id="UP000410492"/>
    </source>
</evidence>
<accession>A0A653CMU2</accession>
<proteinExistence type="predicted"/>
<evidence type="ECO:0000313" key="1">
    <source>
        <dbReference type="EMBL" id="VEN49234.1"/>
    </source>
</evidence>
<organism evidence="1 2">
    <name type="scientific">Callosobruchus maculatus</name>
    <name type="common">Southern cowpea weevil</name>
    <name type="synonym">Pulse bruchid</name>
    <dbReference type="NCBI Taxonomy" id="64391"/>
    <lineage>
        <taxon>Eukaryota</taxon>
        <taxon>Metazoa</taxon>
        <taxon>Ecdysozoa</taxon>
        <taxon>Arthropoda</taxon>
        <taxon>Hexapoda</taxon>
        <taxon>Insecta</taxon>
        <taxon>Pterygota</taxon>
        <taxon>Neoptera</taxon>
        <taxon>Endopterygota</taxon>
        <taxon>Coleoptera</taxon>
        <taxon>Polyphaga</taxon>
        <taxon>Cucujiformia</taxon>
        <taxon>Chrysomeloidea</taxon>
        <taxon>Chrysomelidae</taxon>
        <taxon>Bruchinae</taxon>
        <taxon>Bruchini</taxon>
        <taxon>Callosobruchus</taxon>
    </lineage>
</organism>
<sequence>MECVESFPPVAVYSINTCGLPVTKSVQRAPNVRDSNLEFCHLGQLFHVLILLPYPKVYFPHEIKLWVFPEGTRRNEGEVIIHVLPQIETKGLSMVDIDALMEKVHRAMSEKFLEINKEVSAHQSSGSS</sequence>
<dbReference type="EMBL" id="CAACVG010008308">
    <property type="protein sequence ID" value="VEN49234.1"/>
    <property type="molecule type" value="Genomic_DNA"/>
</dbReference>
<reference evidence="1 2" key="1">
    <citation type="submission" date="2019-01" db="EMBL/GenBank/DDBJ databases">
        <authorList>
            <person name="Sayadi A."/>
        </authorList>
    </citation>
    <scope>NUCLEOTIDE SEQUENCE [LARGE SCALE GENOMIC DNA]</scope>
</reference>
<name>A0A653CMU2_CALMS</name>
<keyword evidence="2" id="KW-1185">Reference proteome</keyword>
<gene>
    <name evidence="1" type="ORF">CALMAC_LOCUS10416</name>
</gene>